<evidence type="ECO:0000256" key="1">
    <source>
        <dbReference type="SAM" id="Phobius"/>
    </source>
</evidence>
<dbReference type="EMBL" id="CABL01000019">
    <property type="protein sequence ID" value="CBH76408.1"/>
    <property type="molecule type" value="Genomic_DNA"/>
</dbReference>
<dbReference type="AlphaFoldDB" id="E6PIW6"/>
<protein>
    <submittedName>
        <fullName evidence="2">Uncharacterized protein</fullName>
    </submittedName>
</protein>
<sequence length="106" mass="11656">MQRTNGSSLVSLFLVFGAVVQIFLIVAVRVHIGVAIDRHRVLDLFFELLGGLRFGRIVLFFVAHAGPRFLVGIFRSAYGIRRPAPRVVEGSASGAMFGTWVVRVSI</sequence>
<evidence type="ECO:0000313" key="2">
    <source>
        <dbReference type="EMBL" id="CBH76408.1"/>
    </source>
</evidence>
<gene>
    <name evidence="2" type="ORF">CARN1_0888</name>
</gene>
<reference evidence="2" key="1">
    <citation type="submission" date="2009-10" db="EMBL/GenBank/DDBJ databases">
        <title>Diversity of trophic interactions inside an arsenic-rich microbial ecosystem.</title>
        <authorList>
            <person name="Bertin P.N."/>
            <person name="Heinrich-Salmeron A."/>
            <person name="Pelletier E."/>
            <person name="Goulhen-Chollet F."/>
            <person name="Arsene-Ploetze F."/>
            <person name="Gallien S."/>
            <person name="Calteau A."/>
            <person name="Vallenet D."/>
            <person name="Casiot C."/>
            <person name="Chane-Woon-Ming B."/>
            <person name="Giloteaux L."/>
            <person name="Barakat M."/>
            <person name="Bonnefoy V."/>
            <person name="Bruneel O."/>
            <person name="Chandler M."/>
            <person name="Cleiss J."/>
            <person name="Duran R."/>
            <person name="Elbaz-Poulichet F."/>
            <person name="Fonknechten N."/>
            <person name="Lauga B."/>
            <person name="Mornico D."/>
            <person name="Ortet P."/>
            <person name="Schaeffer C."/>
            <person name="Siguier P."/>
            <person name="Alexander Thil Smith A."/>
            <person name="Van Dorsselaer A."/>
            <person name="Weissenbach J."/>
            <person name="Medigue C."/>
            <person name="Le Paslier D."/>
        </authorList>
    </citation>
    <scope>NUCLEOTIDE SEQUENCE</scope>
</reference>
<comment type="caution">
    <text evidence="2">The sequence shown here is derived from an EMBL/GenBank/DDBJ whole genome shotgun (WGS) entry which is preliminary data.</text>
</comment>
<accession>E6PIW6</accession>
<feature type="transmembrane region" description="Helical" evidence="1">
    <location>
        <begin position="54"/>
        <end position="74"/>
    </location>
</feature>
<name>E6PIW6_9ZZZZ</name>
<organism evidence="2">
    <name type="scientific">mine drainage metagenome</name>
    <dbReference type="NCBI Taxonomy" id="410659"/>
    <lineage>
        <taxon>unclassified sequences</taxon>
        <taxon>metagenomes</taxon>
        <taxon>ecological metagenomes</taxon>
    </lineage>
</organism>
<keyword evidence="1" id="KW-0812">Transmembrane</keyword>
<keyword evidence="1" id="KW-1133">Transmembrane helix</keyword>
<feature type="transmembrane region" description="Helical" evidence="1">
    <location>
        <begin position="12"/>
        <end position="34"/>
    </location>
</feature>
<proteinExistence type="predicted"/>
<keyword evidence="1" id="KW-0472">Membrane</keyword>